<keyword evidence="1" id="KW-0812">Transmembrane</keyword>
<sequence>MTYMVSTALSNRFYMGRIKKRGYLWVTLGFFVISISAHWTFAWFAYIDEQNAHNQPVQAGDYFNKTFRDTMENWQSEFLQLIWQVAGLSFLLYAGSPQSKEEQDRTEEKIDFIIKKLEPENAKRLLEEWDRKYPKK</sequence>
<evidence type="ECO:0000256" key="1">
    <source>
        <dbReference type="SAM" id="Phobius"/>
    </source>
</evidence>
<dbReference type="Proteomes" id="UP000008037">
    <property type="component" value="Chromosome"/>
</dbReference>
<keyword evidence="1" id="KW-1133">Transmembrane helix</keyword>
<dbReference type="KEGG" id="nga:Ngar_c12170"/>
<reference evidence="2 3" key="1">
    <citation type="journal article" date="2012" name="Environ. Microbiol.">
        <title>The genome of the ammonia-oxidizing Candidatus Nitrososphaera gargensis: insights into metabolic versatility and environmental adaptations.</title>
        <authorList>
            <person name="Spang A."/>
            <person name="Poehlein A."/>
            <person name="Offre P."/>
            <person name="Zumbragel S."/>
            <person name="Haider S."/>
            <person name="Rychlik N."/>
            <person name="Nowka B."/>
            <person name="Schmeisser C."/>
            <person name="Lebedeva E.V."/>
            <person name="Rattei T."/>
            <person name="Bohm C."/>
            <person name="Schmid M."/>
            <person name="Galushko A."/>
            <person name="Hatzenpichler R."/>
            <person name="Weinmaier T."/>
            <person name="Daniel R."/>
            <person name="Schleper C."/>
            <person name="Spieck E."/>
            <person name="Streit W."/>
            <person name="Wagner M."/>
        </authorList>
    </citation>
    <scope>NUCLEOTIDE SEQUENCE [LARGE SCALE GENOMIC DNA]</scope>
    <source>
        <strain evidence="3">Ga9.2</strain>
    </source>
</reference>
<dbReference type="BioCyc" id="CNIT1237085:G1324-1215-MONOMER"/>
<organism evidence="2 3">
    <name type="scientific">Nitrososphaera gargensis (strain Ga9.2)</name>
    <dbReference type="NCBI Taxonomy" id="1237085"/>
    <lineage>
        <taxon>Archaea</taxon>
        <taxon>Nitrososphaerota</taxon>
        <taxon>Nitrososphaeria</taxon>
        <taxon>Nitrososphaerales</taxon>
        <taxon>Nitrososphaeraceae</taxon>
        <taxon>Nitrososphaera</taxon>
    </lineage>
</organism>
<gene>
    <name evidence="2" type="ordered locus">Ngar_c12170</name>
</gene>
<proteinExistence type="predicted"/>
<dbReference type="AlphaFoldDB" id="K0IJ32"/>
<evidence type="ECO:0000313" key="3">
    <source>
        <dbReference type="Proteomes" id="UP000008037"/>
    </source>
</evidence>
<dbReference type="InterPro" id="IPR046657">
    <property type="entry name" value="DUF6766"/>
</dbReference>
<keyword evidence="3" id="KW-1185">Reference proteome</keyword>
<dbReference type="PATRIC" id="fig|1237085.11.peg.1164"/>
<dbReference type="HOGENOM" id="CLU_1936375_0_0_2"/>
<dbReference type="Pfam" id="PF20554">
    <property type="entry name" value="DUF6766"/>
    <property type="match status" value="1"/>
</dbReference>
<dbReference type="InParanoid" id="K0IJ32"/>
<evidence type="ECO:0000313" key="2">
    <source>
        <dbReference type="EMBL" id="AFU58157.1"/>
    </source>
</evidence>
<protein>
    <submittedName>
        <fullName evidence="2">Uncharacterized protein</fullName>
    </submittedName>
</protein>
<feature type="transmembrane region" description="Helical" evidence="1">
    <location>
        <begin position="22"/>
        <end position="46"/>
    </location>
</feature>
<accession>K0IJ32</accession>
<dbReference type="EMBL" id="CP002408">
    <property type="protein sequence ID" value="AFU58157.1"/>
    <property type="molecule type" value="Genomic_DNA"/>
</dbReference>
<name>K0IJ32_NITGG</name>
<keyword evidence="1" id="KW-0472">Membrane</keyword>